<gene>
    <name evidence="3" type="ORF">JIN85_01295</name>
</gene>
<evidence type="ECO:0000313" key="3">
    <source>
        <dbReference type="EMBL" id="MBK1881027.1"/>
    </source>
</evidence>
<feature type="compositionally biased region" description="Basic and acidic residues" evidence="1">
    <location>
        <begin position="57"/>
        <end position="67"/>
    </location>
</feature>
<accession>A0A934S2A7</accession>
<keyword evidence="4" id="KW-1185">Reference proteome</keyword>
<evidence type="ECO:0008006" key="5">
    <source>
        <dbReference type="Google" id="ProtNLM"/>
    </source>
</evidence>
<evidence type="ECO:0000256" key="1">
    <source>
        <dbReference type="SAM" id="MobiDB-lite"/>
    </source>
</evidence>
<proteinExistence type="predicted"/>
<feature type="signal peptide" evidence="2">
    <location>
        <begin position="1"/>
        <end position="21"/>
    </location>
</feature>
<sequence>MKTLFILSPAVFLLASCASNSSSGSSSEVSTPTLSQRINGAQRYSYSNGELGGAGSKRSEFESKGELSEATSDYAKKEYASGDFKKKAFWGNKDYSLKSYDGNTDGSQFAKASNFANKSADEGSKNVVQEAFATNDYGTNAANEASAKNLDKPSDAETDFRRKVYGKPKVVNWDEQRDMSVEETTGMIGRLKNQ</sequence>
<evidence type="ECO:0000256" key="2">
    <source>
        <dbReference type="SAM" id="SignalP"/>
    </source>
</evidence>
<feature type="compositionally biased region" description="Low complexity" evidence="1">
    <location>
        <begin position="19"/>
        <end position="35"/>
    </location>
</feature>
<dbReference type="EMBL" id="JAENIJ010000002">
    <property type="protein sequence ID" value="MBK1881027.1"/>
    <property type="molecule type" value="Genomic_DNA"/>
</dbReference>
<evidence type="ECO:0000313" key="4">
    <source>
        <dbReference type="Proteomes" id="UP000603141"/>
    </source>
</evidence>
<organism evidence="3 4">
    <name type="scientific">Luteolibacter pohnpeiensis</name>
    <dbReference type="NCBI Taxonomy" id="454153"/>
    <lineage>
        <taxon>Bacteria</taxon>
        <taxon>Pseudomonadati</taxon>
        <taxon>Verrucomicrobiota</taxon>
        <taxon>Verrucomicrobiia</taxon>
        <taxon>Verrucomicrobiales</taxon>
        <taxon>Verrucomicrobiaceae</taxon>
        <taxon>Luteolibacter</taxon>
    </lineage>
</organism>
<feature type="chain" id="PRO_5037644425" description="Lipoprotein" evidence="2">
    <location>
        <begin position="22"/>
        <end position="194"/>
    </location>
</feature>
<keyword evidence="2" id="KW-0732">Signal</keyword>
<feature type="region of interest" description="Disordered" evidence="1">
    <location>
        <begin position="19"/>
        <end position="72"/>
    </location>
</feature>
<dbReference type="AlphaFoldDB" id="A0A934S2A7"/>
<dbReference type="RefSeq" id="WP_200266818.1">
    <property type="nucleotide sequence ID" value="NZ_JAENIJ010000002.1"/>
</dbReference>
<dbReference type="PROSITE" id="PS51257">
    <property type="entry name" value="PROKAR_LIPOPROTEIN"/>
    <property type="match status" value="1"/>
</dbReference>
<dbReference type="Proteomes" id="UP000603141">
    <property type="component" value="Unassembled WGS sequence"/>
</dbReference>
<feature type="compositionally biased region" description="Polar residues" evidence="1">
    <location>
        <begin position="36"/>
        <end position="48"/>
    </location>
</feature>
<reference evidence="3" key="1">
    <citation type="submission" date="2021-01" db="EMBL/GenBank/DDBJ databases">
        <title>Modified the classification status of verrucomicrobia.</title>
        <authorList>
            <person name="Feng X."/>
        </authorList>
    </citation>
    <scope>NUCLEOTIDE SEQUENCE</scope>
    <source>
        <strain evidence="3">KCTC 22041</strain>
    </source>
</reference>
<name>A0A934S2A7_9BACT</name>
<comment type="caution">
    <text evidence="3">The sequence shown here is derived from an EMBL/GenBank/DDBJ whole genome shotgun (WGS) entry which is preliminary data.</text>
</comment>
<protein>
    <recommendedName>
        <fullName evidence="5">Lipoprotein</fullName>
    </recommendedName>
</protein>